<sequence>MATGSWAKVGPFSGCAEYVLEHRLWFGLAATADENDDYDHVCAADRPHGDASAGAALPVQRTSRAGLDRQVVVSTSCGLSRFFGTLRRPGSGILVRDHFVVFTGLEVKRCGGGEIHVVKHRSELYPLVNKLLHWELTLQEAGTIAFSILKQVVEGR</sequence>
<gene>
    <name evidence="1" type="ORF">EJB05_04144</name>
</gene>
<name>A0A5J9W9X5_9POAL</name>
<dbReference type="Gramene" id="TVU44695">
    <property type="protein sequence ID" value="TVU44695"/>
    <property type="gene ID" value="EJB05_04144"/>
</dbReference>
<feature type="non-terminal residue" evidence="1">
    <location>
        <position position="1"/>
    </location>
</feature>
<accession>A0A5J9W9X5</accession>
<evidence type="ECO:0000313" key="2">
    <source>
        <dbReference type="Proteomes" id="UP000324897"/>
    </source>
</evidence>
<evidence type="ECO:0000313" key="1">
    <source>
        <dbReference type="EMBL" id="TVU44695.1"/>
    </source>
</evidence>
<organism evidence="1 2">
    <name type="scientific">Eragrostis curvula</name>
    <name type="common">weeping love grass</name>
    <dbReference type="NCBI Taxonomy" id="38414"/>
    <lineage>
        <taxon>Eukaryota</taxon>
        <taxon>Viridiplantae</taxon>
        <taxon>Streptophyta</taxon>
        <taxon>Embryophyta</taxon>
        <taxon>Tracheophyta</taxon>
        <taxon>Spermatophyta</taxon>
        <taxon>Magnoliopsida</taxon>
        <taxon>Liliopsida</taxon>
        <taxon>Poales</taxon>
        <taxon>Poaceae</taxon>
        <taxon>PACMAD clade</taxon>
        <taxon>Chloridoideae</taxon>
        <taxon>Eragrostideae</taxon>
        <taxon>Eragrostidinae</taxon>
        <taxon>Eragrostis</taxon>
    </lineage>
</organism>
<dbReference type="InterPro" id="IPR012871">
    <property type="entry name" value="DUF1668_ORYSA"/>
</dbReference>
<protein>
    <submittedName>
        <fullName evidence="1">Uncharacterized protein</fullName>
    </submittedName>
</protein>
<dbReference type="EMBL" id="RWGY01000004">
    <property type="protein sequence ID" value="TVU44695.1"/>
    <property type="molecule type" value="Genomic_DNA"/>
</dbReference>
<reference evidence="1 2" key="1">
    <citation type="journal article" date="2019" name="Sci. Rep.">
        <title>A high-quality genome of Eragrostis curvula grass provides insights into Poaceae evolution and supports new strategies to enhance forage quality.</title>
        <authorList>
            <person name="Carballo J."/>
            <person name="Santos B.A.C.M."/>
            <person name="Zappacosta D."/>
            <person name="Garbus I."/>
            <person name="Selva J.P."/>
            <person name="Gallo C.A."/>
            <person name="Diaz A."/>
            <person name="Albertini E."/>
            <person name="Caccamo M."/>
            <person name="Echenique V."/>
        </authorList>
    </citation>
    <scope>NUCLEOTIDE SEQUENCE [LARGE SCALE GENOMIC DNA]</scope>
    <source>
        <strain evidence="2">cv. Victoria</strain>
        <tissue evidence="1">Leaf</tissue>
    </source>
</reference>
<keyword evidence="2" id="KW-1185">Reference proteome</keyword>
<comment type="caution">
    <text evidence="1">The sequence shown here is derived from an EMBL/GenBank/DDBJ whole genome shotgun (WGS) entry which is preliminary data.</text>
</comment>
<dbReference type="Pfam" id="PF07893">
    <property type="entry name" value="DUF1668"/>
    <property type="match status" value="1"/>
</dbReference>
<dbReference type="AlphaFoldDB" id="A0A5J9W9X5"/>
<proteinExistence type="predicted"/>
<dbReference type="Proteomes" id="UP000324897">
    <property type="component" value="Chromosome 5"/>
</dbReference>